<dbReference type="EnsemblPlants" id="AET3Gv20902200.14">
    <property type="protein sequence ID" value="AET3Gv20902200.14"/>
    <property type="gene ID" value="AET3Gv20902200"/>
</dbReference>
<evidence type="ECO:0000313" key="1">
    <source>
        <dbReference type="EnsemblPlants" id="AET3Gv20902200.14"/>
    </source>
</evidence>
<reference evidence="1" key="4">
    <citation type="submission" date="2019-03" db="UniProtKB">
        <authorList>
            <consortium name="EnsemblPlants"/>
        </authorList>
    </citation>
    <scope>IDENTIFICATION</scope>
</reference>
<keyword evidence="2" id="KW-1185">Reference proteome</keyword>
<organism evidence="1 2">
    <name type="scientific">Aegilops tauschii subsp. strangulata</name>
    <name type="common">Goatgrass</name>
    <dbReference type="NCBI Taxonomy" id="200361"/>
    <lineage>
        <taxon>Eukaryota</taxon>
        <taxon>Viridiplantae</taxon>
        <taxon>Streptophyta</taxon>
        <taxon>Embryophyta</taxon>
        <taxon>Tracheophyta</taxon>
        <taxon>Spermatophyta</taxon>
        <taxon>Magnoliopsida</taxon>
        <taxon>Liliopsida</taxon>
        <taxon>Poales</taxon>
        <taxon>Poaceae</taxon>
        <taxon>BOP clade</taxon>
        <taxon>Pooideae</taxon>
        <taxon>Triticodae</taxon>
        <taxon>Triticeae</taxon>
        <taxon>Triticinae</taxon>
        <taxon>Aegilops</taxon>
    </lineage>
</organism>
<protein>
    <submittedName>
        <fullName evidence="1">Uncharacterized protein</fullName>
    </submittedName>
</protein>
<dbReference type="Gramene" id="AET3Gv20902200.14">
    <property type="protein sequence ID" value="AET3Gv20902200.14"/>
    <property type="gene ID" value="AET3Gv20902200"/>
</dbReference>
<evidence type="ECO:0000313" key="2">
    <source>
        <dbReference type="Proteomes" id="UP000015105"/>
    </source>
</evidence>
<proteinExistence type="predicted"/>
<reference evidence="2" key="1">
    <citation type="journal article" date="2014" name="Science">
        <title>Ancient hybridizations among the ancestral genomes of bread wheat.</title>
        <authorList>
            <consortium name="International Wheat Genome Sequencing Consortium,"/>
            <person name="Marcussen T."/>
            <person name="Sandve S.R."/>
            <person name="Heier L."/>
            <person name="Spannagl M."/>
            <person name="Pfeifer M."/>
            <person name="Jakobsen K.S."/>
            <person name="Wulff B.B."/>
            <person name="Steuernagel B."/>
            <person name="Mayer K.F."/>
            <person name="Olsen O.A."/>
        </authorList>
    </citation>
    <scope>NUCLEOTIDE SEQUENCE [LARGE SCALE GENOMIC DNA]</scope>
    <source>
        <strain evidence="2">cv. AL8/78</strain>
    </source>
</reference>
<accession>A0A453G6P0</accession>
<reference evidence="1" key="5">
    <citation type="journal article" date="2021" name="G3 (Bethesda)">
        <title>Aegilops tauschii genome assembly Aet v5.0 features greater sequence contiguity and improved annotation.</title>
        <authorList>
            <person name="Wang L."/>
            <person name="Zhu T."/>
            <person name="Rodriguez J.C."/>
            <person name="Deal K.R."/>
            <person name="Dubcovsky J."/>
            <person name="McGuire P.E."/>
            <person name="Lux T."/>
            <person name="Spannagl M."/>
            <person name="Mayer K.F.X."/>
            <person name="Baldrich P."/>
            <person name="Meyers B.C."/>
            <person name="Huo N."/>
            <person name="Gu Y.Q."/>
            <person name="Zhou H."/>
            <person name="Devos K.M."/>
            <person name="Bennetzen J.L."/>
            <person name="Unver T."/>
            <person name="Budak H."/>
            <person name="Gulick P.J."/>
            <person name="Galiba G."/>
            <person name="Kalapos B."/>
            <person name="Nelson D.R."/>
            <person name="Li P."/>
            <person name="You F.M."/>
            <person name="Luo M.C."/>
            <person name="Dvorak J."/>
        </authorList>
    </citation>
    <scope>NUCLEOTIDE SEQUENCE [LARGE SCALE GENOMIC DNA]</scope>
    <source>
        <strain evidence="1">cv. AL8/78</strain>
    </source>
</reference>
<dbReference type="Proteomes" id="UP000015105">
    <property type="component" value="Chromosome 3D"/>
</dbReference>
<dbReference type="AlphaFoldDB" id="A0A453G6P0"/>
<reference evidence="1" key="3">
    <citation type="journal article" date="2017" name="Nature">
        <title>Genome sequence of the progenitor of the wheat D genome Aegilops tauschii.</title>
        <authorList>
            <person name="Luo M.C."/>
            <person name="Gu Y.Q."/>
            <person name="Puiu D."/>
            <person name="Wang H."/>
            <person name="Twardziok S.O."/>
            <person name="Deal K.R."/>
            <person name="Huo N."/>
            <person name="Zhu T."/>
            <person name="Wang L."/>
            <person name="Wang Y."/>
            <person name="McGuire P.E."/>
            <person name="Liu S."/>
            <person name="Long H."/>
            <person name="Ramasamy R.K."/>
            <person name="Rodriguez J.C."/>
            <person name="Van S.L."/>
            <person name="Yuan L."/>
            <person name="Wang Z."/>
            <person name="Xia Z."/>
            <person name="Xiao L."/>
            <person name="Anderson O.D."/>
            <person name="Ouyang S."/>
            <person name="Liang Y."/>
            <person name="Zimin A.V."/>
            <person name="Pertea G."/>
            <person name="Qi P."/>
            <person name="Bennetzen J.L."/>
            <person name="Dai X."/>
            <person name="Dawson M.W."/>
            <person name="Muller H.G."/>
            <person name="Kugler K."/>
            <person name="Rivarola-Duarte L."/>
            <person name="Spannagl M."/>
            <person name="Mayer K.F.X."/>
            <person name="Lu F.H."/>
            <person name="Bevan M.W."/>
            <person name="Leroy P."/>
            <person name="Li P."/>
            <person name="You F.M."/>
            <person name="Sun Q."/>
            <person name="Liu Z."/>
            <person name="Lyons E."/>
            <person name="Wicker T."/>
            <person name="Salzberg S.L."/>
            <person name="Devos K.M."/>
            <person name="Dvorak J."/>
        </authorList>
    </citation>
    <scope>NUCLEOTIDE SEQUENCE [LARGE SCALE GENOMIC DNA]</scope>
    <source>
        <strain evidence="1">cv. AL8/78</strain>
    </source>
</reference>
<sequence>AVLRPSCFLGSTVARWELRGCSAAEHEAFAFSHLRCRTGRRAGRGGCQGEERLGDPLVRRAREENGG</sequence>
<reference evidence="2" key="2">
    <citation type="journal article" date="2017" name="Nat. Plants">
        <title>The Aegilops tauschii genome reveals multiple impacts of transposons.</title>
        <authorList>
            <person name="Zhao G."/>
            <person name="Zou C."/>
            <person name="Li K."/>
            <person name="Wang K."/>
            <person name="Li T."/>
            <person name="Gao L."/>
            <person name="Zhang X."/>
            <person name="Wang H."/>
            <person name="Yang Z."/>
            <person name="Liu X."/>
            <person name="Jiang W."/>
            <person name="Mao L."/>
            <person name="Kong X."/>
            <person name="Jiao Y."/>
            <person name="Jia J."/>
        </authorList>
    </citation>
    <scope>NUCLEOTIDE SEQUENCE [LARGE SCALE GENOMIC DNA]</scope>
    <source>
        <strain evidence="2">cv. AL8/78</strain>
    </source>
</reference>
<name>A0A453G6P0_AEGTS</name>